<dbReference type="SUPFAM" id="SSF46785">
    <property type="entry name" value="Winged helix' DNA-binding domain"/>
    <property type="match status" value="1"/>
</dbReference>
<dbReference type="Pfam" id="PF12802">
    <property type="entry name" value="MarR_2"/>
    <property type="match status" value="1"/>
</dbReference>
<dbReference type="AlphaFoldDB" id="A0A6J7EYG5"/>
<protein>
    <submittedName>
        <fullName evidence="2">Unannotated protein</fullName>
    </submittedName>
</protein>
<gene>
    <name evidence="2" type="ORF">UFOPK3376_02269</name>
</gene>
<dbReference type="EMBL" id="CAFBLP010000067">
    <property type="protein sequence ID" value="CAB4886215.1"/>
    <property type="molecule type" value="Genomic_DNA"/>
</dbReference>
<proteinExistence type="predicted"/>
<reference evidence="2" key="1">
    <citation type="submission" date="2020-05" db="EMBL/GenBank/DDBJ databases">
        <authorList>
            <person name="Chiriac C."/>
            <person name="Salcher M."/>
            <person name="Ghai R."/>
            <person name="Kavagutti S V."/>
        </authorList>
    </citation>
    <scope>NUCLEOTIDE SEQUENCE</scope>
</reference>
<feature type="domain" description="HTH marR-type" evidence="1">
    <location>
        <begin position="1"/>
        <end position="144"/>
    </location>
</feature>
<dbReference type="Gene3D" id="1.10.10.10">
    <property type="entry name" value="Winged helix-like DNA-binding domain superfamily/Winged helix DNA-binding domain"/>
    <property type="match status" value="1"/>
</dbReference>
<accession>A0A6J7EYG5</accession>
<dbReference type="PANTHER" id="PTHR33164:SF43">
    <property type="entry name" value="HTH-TYPE TRANSCRIPTIONAL REPRESSOR YETL"/>
    <property type="match status" value="1"/>
</dbReference>
<dbReference type="GO" id="GO:0003700">
    <property type="term" value="F:DNA-binding transcription factor activity"/>
    <property type="evidence" value="ECO:0007669"/>
    <property type="project" value="InterPro"/>
</dbReference>
<dbReference type="InterPro" id="IPR036388">
    <property type="entry name" value="WH-like_DNA-bd_sf"/>
</dbReference>
<dbReference type="PANTHER" id="PTHR33164">
    <property type="entry name" value="TRANSCRIPTIONAL REGULATOR, MARR FAMILY"/>
    <property type="match status" value="1"/>
</dbReference>
<evidence type="ECO:0000313" key="2">
    <source>
        <dbReference type="EMBL" id="CAB4886215.1"/>
    </source>
</evidence>
<dbReference type="InterPro" id="IPR036390">
    <property type="entry name" value="WH_DNA-bd_sf"/>
</dbReference>
<sequence>MAAPDPERLAVWRSFLVAHASIERSLTLALDEERELQLPWFEVLNALQHAGGKLRVMDLAERLLVSASSLSRQLNRMEDEGFIRRDRGVVGDHRAVVIVLTRDGRDTWRRANTTYLRVVKRQFTNQLTETDVTNLHRILAKMFEAG</sequence>
<dbReference type="InterPro" id="IPR000835">
    <property type="entry name" value="HTH_MarR-typ"/>
</dbReference>
<dbReference type="GO" id="GO:0006950">
    <property type="term" value="P:response to stress"/>
    <property type="evidence" value="ECO:0007669"/>
    <property type="project" value="TreeGrafter"/>
</dbReference>
<evidence type="ECO:0000259" key="1">
    <source>
        <dbReference type="PROSITE" id="PS50995"/>
    </source>
</evidence>
<dbReference type="InterPro" id="IPR039422">
    <property type="entry name" value="MarR/SlyA-like"/>
</dbReference>
<dbReference type="PROSITE" id="PS50995">
    <property type="entry name" value="HTH_MARR_2"/>
    <property type="match status" value="1"/>
</dbReference>
<dbReference type="PRINTS" id="PR00598">
    <property type="entry name" value="HTHMARR"/>
</dbReference>
<organism evidence="2">
    <name type="scientific">freshwater metagenome</name>
    <dbReference type="NCBI Taxonomy" id="449393"/>
    <lineage>
        <taxon>unclassified sequences</taxon>
        <taxon>metagenomes</taxon>
        <taxon>ecological metagenomes</taxon>
    </lineage>
</organism>
<name>A0A6J7EYG5_9ZZZZ</name>
<dbReference type="SMART" id="SM00347">
    <property type="entry name" value="HTH_MARR"/>
    <property type="match status" value="1"/>
</dbReference>